<comment type="caution">
    <text evidence="1">The sequence shown here is derived from an EMBL/GenBank/DDBJ whole genome shotgun (WGS) entry which is preliminary data.</text>
</comment>
<sequence length="215" mass="25363">MCGHRRGLVRRIREEMQDKNVTVNFIRAKGLNHRQFKAFLDGLRTEYGDVLYHTDVRWLSQGNVLQRFFKLREEIHLFMESKGKYTTEFRDETFLREMSFLCDITSHLNEMNLQLQGRGRVISDLYSTVKAFKTKMSLWETQMRKENLSHFPSCQTMKEKLSTTVFPTAQFADKLSMLAADFRRRFADFEAQKSRFELLINPFGVDVESAPPNLL</sequence>
<evidence type="ECO:0000313" key="1">
    <source>
        <dbReference type="EMBL" id="KAE8277565.1"/>
    </source>
</evidence>
<evidence type="ECO:0000313" key="2">
    <source>
        <dbReference type="Proteomes" id="UP000424527"/>
    </source>
</evidence>
<protein>
    <submittedName>
        <fullName evidence="1">General transcription factor II-I repeat domain-containing protein 2B</fullName>
    </submittedName>
</protein>
<accession>A0A6G0HF00</accession>
<reference evidence="1 2" key="1">
    <citation type="submission" date="2019-07" db="EMBL/GenBank/DDBJ databases">
        <title>Chromosome genome assembly for large yellow croaker.</title>
        <authorList>
            <person name="Xiao S."/>
        </authorList>
    </citation>
    <scope>NUCLEOTIDE SEQUENCE [LARGE SCALE GENOMIC DNA]</scope>
    <source>
        <strain evidence="1">JMULYC20181020</strain>
        <tissue evidence="1">Muscle</tissue>
    </source>
</reference>
<dbReference type="AlphaFoldDB" id="A0A6G0HF00"/>
<proteinExistence type="predicted"/>
<dbReference type="EMBL" id="REGW02000460">
    <property type="protein sequence ID" value="KAE8277565.1"/>
    <property type="molecule type" value="Genomic_DNA"/>
</dbReference>
<gene>
    <name evidence="1" type="ORF">D5F01_LYC24464</name>
</gene>
<dbReference type="PANTHER" id="PTHR45913:SF11">
    <property type="entry name" value="EPM2A-INTERACTING PROTEIN 1"/>
    <property type="match status" value="1"/>
</dbReference>
<organism evidence="1 2">
    <name type="scientific">Larimichthys crocea</name>
    <name type="common">Large yellow croaker</name>
    <name type="synonym">Pseudosciaena crocea</name>
    <dbReference type="NCBI Taxonomy" id="215358"/>
    <lineage>
        <taxon>Eukaryota</taxon>
        <taxon>Metazoa</taxon>
        <taxon>Chordata</taxon>
        <taxon>Craniata</taxon>
        <taxon>Vertebrata</taxon>
        <taxon>Euteleostomi</taxon>
        <taxon>Actinopterygii</taxon>
        <taxon>Neopterygii</taxon>
        <taxon>Teleostei</taxon>
        <taxon>Neoteleostei</taxon>
        <taxon>Acanthomorphata</taxon>
        <taxon>Eupercaria</taxon>
        <taxon>Sciaenidae</taxon>
        <taxon>Larimichthys</taxon>
    </lineage>
</organism>
<name>A0A6G0HF00_LARCR</name>
<keyword evidence="2" id="KW-1185">Reference proteome</keyword>
<dbReference type="Proteomes" id="UP000424527">
    <property type="component" value="Unassembled WGS sequence"/>
</dbReference>
<dbReference type="PANTHER" id="PTHR45913">
    <property type="entry name" value="EPM2A-INTERACTING PROTEIN 1"/>
    <property type="match status" value="1"/>
</dbReference>